<evidence type="ECO:0000256" key="7">
    <source>
        <dbReference type="HAMAP-Rule" id="MF_00675"/>
    </source>
</evidence>
<comment type="pathway">
    <text evidence="2 7">Carbohydrate metabolism; pentose and glucuronate interconversion.</text>
</comment>
<accession>A0A5B1CDX1</accession>
<keyword evidence="6 7" id="KW-0413">Isomerase</keyword>
<dbReference type="OrthoDB" id="9766564at2"/>
<evidence type="ECO:0000256" key="4">
    <source>
        <dbReference type="ARBA" id="ARBA00012546"/>
    </source>
</evidence>
<protein>
    <recommendedName>
        <fullName evidence="5 7">Uronate isomerase</fullName>
        <ecNumber evidence="4 7">5.3.1.12</ecNumber>
    </recommendedName>
    <alternativeName>
        <fullName evidence="7">Glucuronate isomerase</fullName>
    </alternativeName>
    <alternativeName>
        <fullName evidence="7">Uronic isomerase</fullName>
    </alternativeName>
</protein>
<dbReference type="EMBL" id="VRLW01000001">
    <property type="protein sequence ID" value="KAA1258402.1"/>
    <property type="molecule type" value="Genomic_DNA"/>
</dbReference>
<organism evidence="8 9">
    <name type="scientific">Rubripirellula obstinata</name>
    <dbReference type="NCBI Taxonomy" id="406547"/>
    <lineage>
        <taxon>Bacteria</taxon>
        <taxon>Pseudomonadati</taxon>
        <taxon>Planctomycetota</taxon>
        <taxon>Planctomycetia</taxon>
        <taxon>Pirellulales</taxon>
        <taxon>Pirellulaceae</taxon>
        <taxon>Rubripirellula</taxon>
    </lineage>
</organism>
<dbReference type="GO" id="GO:0042840">
    <property type="term" value="P:D-glucuronate catabolic process"/>
    <property type="evidence" value="ECO:0007669"/>
    <property type="project" value="TreeGrafter"/>
</dbReference>
<dbReference type="RefSeq" id="WP_068261757.1">
    <property type="nucleotide sequence ID" value="NZ_LWSK01000027.1"/>
</dbReference>
<dbReference type="NCBIfam" id="NF002794">
    <property type="entry name" value="PRK02925.1"/>
    <property type="match status" value="1"/>
</dbReference>
<gene>
    <name evidence="7 8" type="primary">uxaC</name>
    <name evidence="8" type="ORF">LF1_09210</name>
</gene>
<reference evidence="8 9" key="1">
    <citation type="submission" date="2019-08" db="EMBL/GenBank/DDBJ databases">
        <title>Deep-cultivation of Planctomycetes and their phenomic and genomic characterization uncovers novel biology.</title>
        <authorList>
            <person name="Wiegand S."/>
            <person name="Jogler M."/>
            <person name="Boedeker C."/>
            <person name="Pinto D."/>
            <person name="Vollmers J."/>
            <person name="Rivas-Marin E."/>
            <person name="Kohn T."/>
            <person name="Peeters S.H."/>
            <person name="Heuer A."/>
            <person name="Rast P."/>
            <person name="Oberbeckmann S."/>
            <person name="Bunk B."/>
            <person name="Jeske O."/>
            <person name="Meyerdierks A."/>
            <person name="Storesund J.E."/>
            <person name="Kallscheuer N."/>
            <person name="Luecker S."/>
            <person name="Lage O.M."/>
            <person name="Pohl T."/>
            <person name="Merkel B.J."/>
            <person name="Hornburger P."/>
            <person name="Mueller R.-W."/>
            <person name="Bruemmer F."/>
            <person name="Labrenz M."/>
            <person name="Spormann A.M."/>
            <person name="Op Den Camp H."/>
            <person name="Overmann J."/>
            <person name="Amann R."/>
            <person name="Jetten M.S.M."/>
            <person name="Mascher T."/>
            <person name="Medema M.H."/>
            <person name="Devos D.P."/>
            <person name="Kaster A.-K."/>
            <person name="Ovreas L."/>
            <person name="Rohde M."/>
            <person name="Galperin M.Y."/>
            <person name="Jogler C."/>
        </authorList>
    </citation>
    <scope>NUCLEOTIDE SEQUENCE [LARGE SCALE GENOMIC DNA]</scope>
    <source>
        <strain evidence="8 9">LF1</strain>
    </source>
</reference>
<dbReference type="PANTHER" id="PTHR30068:SF4">
    <property type="entry name" value="URONATE ISOMERASE"/>
    <property type="match status" value="1"/>
</dbReference>
<proteinExistence type="inferred from homology"/>
<dbReference type="Gene3D" id="3.20.20.140">
    <property type="entry name" value="Metal-dependent hydrolases"/>
    <property type="match status" value="1"/>
</dbReference>
<evidence type="ECO:0000313" key="9">
    <source>
        <dbReference type="Proteomes" id="UP000322699"/>
    </source>
</evidence>
<name>A0A5B1CDX1_9BACT</name>
<dbReference type="InterPro" id="IPR032466">
    <property type="entry name" value="Metal_Hydrolase"/>
</dbReference>
<sequence length="471" mass="53786">MTLKTPFIHDNFMLFGDEAERLYHDYAAKMPIIDYHCHLPPEEVAQDKTWDNLTQVWLNGDHYKWRQMRTNGIAEKYCTGDATDREKFDKFAEVMPYLLRNPLYHWCHLELARYFDIDDCVLSPETADDIWNRAQAKLTSGISAQQLIRDSNVKLICTTDDPADSLEHHLSFQRSGCDIRMLPAWRPDKAMAVENAATFNAYLQTLSAAAGIEINSYAALIEALRKRHDFFHECGCRLSDHGLSYSYFLPTSDSTVAAIFDKVRSGKQVTAEEDEQFKTAMMLEFGRMDSEKGWAQQLHLGPLRSVNKRMLGEVGPDTGFDSIGDWSYAEKLGGFLNALNDEHALPKTILYNLNPRDNEVLATMIGNFQEGPVVGKMQMGSGWWFMDQKDGMERQIEALSQMGSLSRFVGMLTDSRSFLSYTRHEYFRRILCNLLGSDMAMGFVPHDFDLVGGMVENIAYNNAVEYFNFDS</sequence>
<dbReference type="Gene3D" id="1.10.2020.10">
    <property type="entry name" value="uronate isomerase, domain 2, chain A"/>
    <property type="match status" value="1"/>
</dbReference>
<evidence type="ECO:0000313" key="8">
    <source>
        <dbReference type="EMBL" id="KAA1258402.1"/>
    </source>
</evidence>
<dbReference type="Proteomes" id="UP000322699">
    <property type="component" value="Unassembled WGS sequence"/>
</dbReference>
<dbReference type="GO" id="GO:0008880">
    <property type="term" value="F:glucuronate isomerase activity"/>
    <property type="evidence" value="ECO:0007669"/>
    <property type="project" value="UniProtKB-UniRule"/>
</dbReference>
<comment type="similarity">
    <text evidence="3 7">Belongs to the metallo-dependent hydrolases superfamily. Uronate isomerase family.</text>
</comment>
<dbReference type="UniPathway" id="UPA00246"/>
<dbReference type="SUPFAM" id="SSF51556">
    <property type="entry name" value="Metallo-dependent hydrolases"/>
    <property type="match status" value="1"/>
</dbReference>
<dbReference type="AlphaFoldDB" id="A0A5B1CDX1"/>
<comment type="catalytic activity">
    <reaction evidence="7">
        <text>aldehydo-D-galacturonate = keto-D-tagaturonate</text>
        <dbReference type="Rhea" id="RHEA:27702"/>
        <dbReference type="ChEBI" id="CHEBI:12952"/>
        <dbReference type="ChEBI" id="CHEBI:17886"/>
    </reaction>
</comment>
<evidence type="ECO:0000256" key="1">
    <source>
        <dbReference type="ARBA" id="ARBA00001165"/>
    </source>
</evidence>
<keyword evidence="9" id="KW-1185">Reference proteome</keyword>
<dbReference type="EC" id="5.3.1.12" evidence="4 7"/>
<dbReference type="Pfam" id="PF02614">
    <property type="entry name" value="UxaC"/>
    <property type="match status" value="1"/>
</dbReference>
<dbReference type="PANTHER" id="PTHR30068">
    <property type="entry name" value="URONATE ISOMERASE"/>
    <property type="match status" value="1"/>
</dbReference>
<evidence type="ECO:0000256" key="3">
    <source>
        <dbReference type="ARBA" id="ARBA00008397"/>
    </source>
</evidence>
<comment type="catalytic activity">
    <reaction evidence="1 7">
        <text>D-glucuronate = D-fructuronate</text>
        <dbReference type="Rhea" id="RHEA:13049"/>
        <dbReference type="ChEBI" id="CHEBI:58720"/>
        <dbReference type="ChEBI" id="CHEBI:59863"/>
        <dbReference type="EC" id="5.3.1.12"/>
    </reaction>
</comment>
<evidence type="ECO:0000256" key="6">
    <source>
        <dbReference type="ARBA" id="ARBA00023235"/>
    </source>
</evidence>
<comment type="caution">
    <text evidence="8">The sequence shown here is derived from an EMBL/GenBank/DDBJ whole genome shotgun (WGS) entry which is preliminary data.</text>
</comment>
<evidence type="ECO:0000256" key="5">
    <source>
        <dbReference type="ARBA" id="ARBA00020555"/>
    </source>
</evidence>
<dbReference type="HAMAP" id="MF_00675">
    <property type="entry name" value="UxaC"/>
    <property type="match status" value="1"/>
</dbReference>
<evidence type="ECO:0000256" key="2">
    <source>
        <dbReference type="ARBA" id="ARBA00004892"/>
    </source>
</evidence>
<dbReference type="GO" id="GO:0019698">
    <property type="term" value="P:D-galacturonate catabolic process"/>
    <property type="evidence" value="ECO:0007669"/>
    <property type="project" value="TreeGrafter"/>
</dbReference>
<dbReference type="InterPro" id="IPR003766">
    <property type="entry name" value="Uronate_isomerase"/>
</dbReference>